<reference evidence="2 3" key="1">
    <citation type="submission" date="2016-05" db="EMBL/GenBank/DDBJ databases">
        <title>Paenibacillus sp. 1ZS3-15 nov., isolated from the rhizosphere soil.</title>
        <authorList>
            <person name="Zhang X.X."/>
            <person name="Zhang J."/>
        </authorList>
    </citation>
    <scope>NUCLEOTIDE SEQUENCE [LARGE SCALE GENOMIC DNA]</scope>
    <source>
        <strain evidence="2 3">1ZS3-15</strain>
    </source>
</reference>
<keyword evidence="3" id="KW-1185">Reference proteome</keyword>
<dbReference type="EMBL" id="LYPB01000072">
    <property type="protein sequence ID" value="OAS17416.1"/>
    <property type="molecule type" value="Genomic_DNA"/>
</dbReference>
<dbReference type="RefSeq" id="WP_068665885.1">
    <property type="nucleotide sequence ID" value="NZ_LYPB01000072.1"/>
</dbReference>
<organism evidence="2 3">
    <name type="scientific">Paenibacillus oryzisoli</name>
    <dbReference type="NCBI Taxonomy" id="1850517"/>
    <lineage>
        <taxon>Bacteria</taxon>
        <taxon>Bacillati</taxon>
        <taxon>Bacillota</taxon>
        <taxon>Bacilli</taxon>
        <taxon>Bacillales</taxon>
        <taxon>Paenibacillaceae</taxon>
        <taxon>Paenibacillus</taxon>
    </lineage>
</organism>
<evidence type="ECO:0000256" key="1">
    <source>
        <dbReference type="SAM" id="Phobius"/>
    </source>
</evidence>
<keyword evidence="1" id="KW-0812">Transmembrane</keyword>
<protein>
    <submittedName>
        <fullName evidence="2">Uncharacterized protein</fullName>
    </submittedName>
</protein>
<feature type="transmembrane region" description="Helical" evidence="1">
    <location>
        <begin position="128"/>
        <end position="151"/>
    </location>
</feature>
<name>A0A198A8L9_9BACL</name>
<dbReference type="OrthoDB" id="2663350at2"/>
<sequence>MNRVNQVVKMHLRNKFTWFLIPWAILGVNFLVNAVIATSLNDGEVINTGALASIFVYTLITGTLTLKETFPFAIGLSIRRKDYFFGTALAVLLVNVISGTAITILSVIEQATDGWNVNLHLFEIKFLGDLPFIGILGINIILLITLYFIGFTISSLHRRFGAVSMYIFFPAVLLLGTITSYTMTHFGLWVEVAHWIANNYMDLFWWMIPMVGVCMVISYGLLRRAAV</sequence>
<accession>A0A198A8L9</accession>
<dbReference type="Proteomes" id="UP000078454">
    <property type="component" value="Unassembled WGS sequence"/>
</dbReference>
<dbReference type="AlphaFoldDB" id="A0A198A8L9"/>
<feature type="transmembrane region" description="Helical" evidence="1">
    <location>
        <begin position="203"/>
        <end position="222"/>
    </location>
</feature>
<feature type="transmembrane region" description="Helical" evidence="1">
    <location>
        <begin position="46"/>
        <end position="66"/>
    </location>
</feature>
<proteinExistence type="predicted"/>
<feature type="transmembrane region" description="Helical" evidence="1">
    <location>
        <begin position="87"/>
        <end position="108"/>
    </location>
</feature>
<gene>
    <name evidence="2" type="ORF">A8708_21840</name>
</gene>
<feature type="transmembrane region" description="Helical" evidence="1">
    <location>
        <begin position="163"/>
        <end position="183"/>
    </location>
</feature>
<evidence type="ECO:0000313" key="3">
    <source>
        <dbReference type="Proteomes" id="UP000078454"/>
    </source>
</evidence>
<comment type="caution">
    <text evidence="2">The sequence shown here is derived from an EMBL/GenBank/DDBJ whole genome shotgun (WGS) entry which is preliminary data.</text>
</comment>
<keyword evidence="1" id="KW-1133">Transmembrane helix</keyword>
<evidence type="ECO:0000313" key="2">
    <source>
        <dbReference type="EMBL" id="OAS17416.1"/>
    </source>
</evidence>
<dbReference type="STRING" id="1850517.A8708_21840"/>
<keyword evidence="1" id="KW-0472">Membrane</keyword>
<feature type="transmembrane region" description="Helical" evidence="1">
    <location>
        <begin position="20"/>
        <end position="40"/>
    </location>
</feature>